<dbReference type="EMBL" id="VIBQ01000016">
    <property type="protein sequence ID" value="KAB8356552.1"/>
    <property type="molecule type" value="Genomic_DNA"/>
</dbReference>
<name>A0A5N6KXZ1_9ROSI</name>
<gene>
    <name evidence="1" type="ORF">FH972_024134</name>
</gene>
<dbReference type="Proteomes" id="UP000327013">
    <property type="component" value="Unassembled WGS sequence"/>
</dbReference>
<proteinExistence type="predicted"/>
<accession>A0A5N6KXZ1</accession>
<evidence type="ECO:0000313" key="1">
    <source>
        <dbReference type="EMBL" id="KAB8356552.1"/>
    </source>
</evidence>
<dbReference type="AlphaFoldDB" id="A0A5N6KXZ1"/>
<sequence>MAYKHAIVLQPIPILLSPCAHLALAPTPVSTSRSRHHPMPLKPQTLRRQSTTIVHHYDPETLPLLVLHPQSLLYPNSAPISIVEDPEKAALAHHASLYRNHHQRQIKCFSQAAEERAMSVRLRQLLLGCVMGVS</sequence>
<keyword evidence="2" id="KW-1185">Reference proteome</keyword>
<reference evidence="1 2" key="1">
    <citation type="submission" date="2019-06" db="EMBL/GenBank/DDBJ databases">
        <title>A chromosomal-level reference genome of Carpinus fangiana (Coryloideae, Betulaceae).</title>
        <authorList>
            <person name="Yang X."/>
            <person name="Wang Z."/>
            <person name="Zhang L."/>
            <person name="Hao G."/>
            <person name="Liu J."/>
            <person name="Yang Y."/>
        </authorList>
    </citation>
    <scope>NUCLEOTIDE SEQUENCE [LARGE SCALE GENOMIC DNA]</scope>
    <source>
        <strain evidence="1">Cfa_2016G</strain>
        <tissue evidence="1">Leaf</tissue>
    </source>
</reference>
<organism evidence="1 2">
    <name type="scientific">Carpinus fangiana</name>
    <dbReference type="NCBI Taxonomy" id="176857"/>
    <lineage>
        <taxon>Eukaryota</taxon>
        <taxon>Viridiplantae</taxon>
        <taxon>Streptophyta</taxon>
        <taxon>Embryophyta</taxon>
        <taxon>Tracheophyta</taxon>
        <taxon>Spermatophyta</taxon>
        <taxon>Magnoliopsida</taxon>
        <taxon>eudicotyledons</taxon>
        <taxon>Gunneridae</taxon>
        <taxon>Pentapetalae</taxon>
        <taxon>rosids</taxon>
        <taxon>fabids</taxon>
        <taxon>Fagales</taxon>
        <taxon>Betulaceae</taxon>
        <taxon>Carpinus</taxon>
    </lineage>
</organism>
<evidence type="ECO:0000313" key="2">
    <source>
        <dbReference type="Proteomes" id="UP000327013"/>
    </source>
</evidence>
<protein>
    <submittedName>
        <fullName evidence="1">Uncharacterized protein</fullName>
    </submittedName>
</protein>
<comment type="caution">
    <text evidence="1">The sequence shown here is derived from an EMBL/GenBank/DDBJ whole genome shotgun (WGS) entry which is preliminary data.</text>
</comment>